<sequence>MQSSCRIPPAWYCRLSVAGTFRPPGTRRHHRRRTDYEREEASYTCPEVNFQHPASLPLSAPRWRFAGTQGSSHIGPSPLHIDIRVFQGRAEEGWNGGQPGLTVESS</sequence>
<accession>A0A1D1VLR3</accession>
<dbReference type="EMBL" id="BDGG01000008">
    <property type="protein sequence ID" value="GAV02545.1"/>
    <property type="molecule type" value="Genomic_DNA"/>
</dbReference>
<evidence type="ECO:0000313" key="1">
    <source>
        <dbReference type="EMBL" id="GAV02545.1"/>
    </source>
</evidence>
<dbReference type="Proteomes" id="UP000186922">
    <property type="component" value="Unassembled WGS sequence"/>
</dbReference>
<reference evidence="1 2" key="1">
    <citation type="journal article" date="2016" name="Nat. Commun.">
        <title>Extremotolerant tardigrade genome and improved radiotolerance of human cultured cells by tardigrade-unique protein.</title>
        <authorList>
            <person name="Hashimoto T."/>
            <person name="Horikawa D.D."/>
            <person name="Saito Y."/>
            <person name="Kuwahara H."/>
            <person name="Kozuka-Hata H."/>
            <person name="Shin-I T."/>
            <person name="Minakuchi Y."/>
            <person name="Ohishi K."/>
            <person name="Motoyama A."/>
            <person name="Aizu T."/>
            <person name="Enomoto A."/>
            <person name="Kondo K."/>
            <person name="Tanaka S."/>
            <person name="Hara Y."/>
            <person name="Koshikawa S."/>
            <person name="Sagara H."/>
            <person name="Miura T."/>
            <person name="Yokobori S."/>
            <person name="Miyagawa K."/>
            <person name="Suzuki Y."/>
            <person name="Kubo T."/>
            <person name="Oyama M."/>
            <person name="Kohara Y."/>
            <person name="Fujiyama A."/>
            <person name="Arakawa K."/>
            <person name="Katayama T."/>
            <person name="Toyoda A."/>
            <person name="Kunieda T."/>
        </authorList>
    </citation>
    <scope>NUCLEOTIDE SEQUENCE [LARGE SCALE GENOMIC DNA]</scope>
    <source>
        <strain evidence="1 2">YOKOZUNA-1</strain>
    </source>
</reference>
<comment type="caution">
    <text evidence="1">The sequence shown here is derived from an EMBL/GenBank/DDBJ whole genome shotgun (WGS) entry which is preliminary data.</text>
</comment>
<name>A0A1D1VLR3_RAMVA</name>
<organism evidence="1 2">
    <name type="scientific">Ramazzottius varieornatus</name>
    <name type="common">Water bear</name>
    <name type="synonym">Tardigrade</name>
    <dbReference type="NCBI Taxonomy" id="947166"/>
    <lineage>
        <taxon>Eukaryota</taxon>
        <taxon>Metazoa</taxon>
        <taxon>Ecdysozoa</taxon>
        <taxon>Tardigrada</taxon>
        <taxon>Eutardigrada</taxon>
        <taxon>Parachela</taxon>
        <taxon>Hypsibioidea</taxon>
        <taxon>Ramazzottiidae</taxon>
        <taxon>Ramazzottius</taxon>
    </lineage>
</organism>
<protein>
    <submittedName>
        <fullName evidence="1">Uncharacterized protein</fullName>
    </submittedName>
</protein>
<gene>
    <name evidence="1" type="primary">RvY_13092-1</name>
    <name evidence="1" type="synonym">RvY_13092.1</name>
    <name evidence="1" type="ORF">RvY_13092</name>
</gene>
<keyword evidence="2" id="KW-1185">Reference proteome</keyword>
<proteinExistence type="predicted"/>
<dbReference type="AlphaFoldDB" id="A0A1D1VLR3"/>
<evidence type="ECO:0000313" key="2">
    <source>
        <dbReference type="Proteomes" id="UP000186922"/>
    </source>
</evidence>